<evidence type="ECO:0000313" key="2">
    <source>
        <dbReference type="EMBL" id="EDY17238.1"/>
    </source>
</evidence>
<accession>B4D8L6</accession>
<name>B4D8L6_9BACT</name>
<dbReference type="eggNOG" id="COG3391">
    <property type="taxonomic scope" value="Bacteria"/>
</dbReference>
<evidence type="ECO:0000313" key="3">
    <source>
        <dbReference type="Proteomes" id="UP000005824"/>
    </source>
</evidence>
<dbReference type="InParanoid" id="B4D8L6"/>
<proteinExistence type="predicted"/>
<organism evidence="2 3">
    <name type="scientific">Chthoniobacter flavus Ellin428</name>
    <dbReference type="NCBI Taxonomy" id="497964"/>
    <lineage>
        <taxon>Bacteria</taxon>
        <taxon>Pseudomonadati</taxon>
        <taxon>Verrucomicrobiota</taxon>
        <taxon>Spartobacteria</taxon>
        <taxon>Chthoniobacterales</taxon>
        <taxon>Chthoniobacteraceae</taxon>
        <taxon>Chthoniobacter</taxon>
    </lineage>
</organism>
<dbReference type="STRING" id="497964.CfE428DRAFT_5256"/>
<dbReference type="InterPro" id="IPR050952">
    <property type="entry name" value="TRIM-NHL_E3_ligases"/>
</dbReference>
<dbReference type="RefSeq" id="WP_006982577.1">
    <property type="nucleotide sequence ID" value="NZ_ABVL01000022.1"/>
</dbReference>
<reference evidence="2 3" key="1">
    <citation type="journal article" date="2011" name="J. Bacteriol.">
        <title>Genome sequence of Chthoniobacter flavus Ellin428, an aerobic heterotrophic soil bacterium.</title>
        <authorList>
            <person name="Kant R."/>
            <person name="van Passel M.W."/>
            <person name="Palva A."/>
            <person name="Lucas S."/>
            <person name="Lapidus A."/>
            <person name="Glavina Del Rio T."/>
            <person name="Dalin E."/>
            <person name="Tice H."/>
            <person name="Bruce D."/>
            <person name="Goodwin L."/>
            <person name="Pitluck S."/>
            <person name="Larimer F.W."/>
            <person name="Land M.L."/>
            <person name="Hauser L."/>
            <person name="Sangwan P."/>
            <person name="de Vos W.M."/>
            <person name="Janssen P.H."/>
            <person name="Smidt H."/>
        </authorList>
    </citation>
    <scope>NUCLEOTIDE SEQUENCE [LARGE SCALE GENOMIC DNA]</scope>
    <source>
        <strain evidence="2 3">Ellin428</strain>
    </source>
</reference>
<dbReference type="GO" id="GO:0008270">
    <property type="term" value="F:zinc ion binding"/>
    <property type="evidence" value="ECO:0007669"/>
    <property type="project" value="UniProtKB-KW"/>
</dbReference>
<dbReference type="AlphaFoldDB" id="B4D8L6"/>
<protein>
    <submittedName>
        <fullName evidence="2">NHL repeat containing protein</fullName>
    </submittedName>
</protein>
<feature type="transmembrane region" description="Helical" evidence="1">
    <location>
        <begin position="276"/>
        <end position="300"/>
    </location>
</feature>
<sequence length="306" mass="31716">MVPKRNVISLICILVTPFAVLTEARADADVFVVNSSGGTVGEYTTGGQVINSSLITDPITINDPQAIAVSGSNLYVVNYGNGTISQFTTSGSLVNAALISAGPSSGISGPYSIAVTQQNIFVGSGHGVEKFTLSGATVNSTFVTGLSAPRAMTVYGNDLFVADSNSGTITEFDTNTGMEVGSGPLVSNLFFPTGIAVANGHIFVLDDQNIREYTLTGALMNAQFVSGLTATPKGLAEYNGTLYETNLTGGTIGEYRESDGTPVGTGTLISGLQEPFGIAIVPEPTVGAFLSFGACFSLFMRRRRKS</sequence>
<evidence type="ECO:0000256" key="1">
    <source>
        <dbReference type="SAM" id="Phobius"/>
    </source>
</evidence>
<keyword evidence="1" id="KW-1133">Transmembrane helix</keyword>
<keyword evidence="1" id="KW-0812">Transmembrane</keyword>
<gene>
    <name evidence="2" type="ORF">CfE428DRAFT_5256</name>
</gene>
<dbReference type="Gene3D" id="2.120.10.30">
    <property type="entry name" value="TolB, C-terminal domain"/>
    <property type="match status" value="1"/>
</dbReference>
<keyword evidence="1" id="KW-0472">Membrane</keyword>
<comment type="caution">
    <text evidence="2">The sequence shown here is derived from an EMBL/GenBank/DDBJ whole genome shotgun (WGS) entry which is preliminary data.</text>
</comment>
<dbReference type="EMBL" id="ABVL01000022">
    <property type="protein sequence ID" value="EDY17238.1"/>
    <property type="molecule type" value="Genomic_DNA"/>
</dbReference>
<dbReference type="PANTHER" id="PTHR24104">
    <property type="entry name" value="E3 UBIQUITIN-PROTEIN LIGASE NHLRC1-RELATED"/>
    <property type="match status" value="1"/>
</dbReference>
<dbReference type="Proteomes" id="UP000005824">
    <property type="component" value="Unassembled WGS sequence"/>
</dbReference>
<keyword evidence="3" id="KW-1185">Reference proteome</keyword>
<dbReference type="PANTHER" id="PTHR24104:SF25">
    <property type="entry name" value="PROTEIN LIN-41"/>
    <property type="match status" value="1"/>
</dbReference>
<dbReference type="SUPFAM" id="SSF63825">
    <property type="entry name" value="YWTD domain"/>
    <property type="match status" value="1"/>
</dbReference>
<dbReference type="InterPro" id="IPR011042">
    <property type="entry name" value="6-blade_b-propeller_TolB-like"/>
</dbReference>